<protein>
    <submittedName>
        <fullName evidence="1">Uncharacterized protein</fullName>
    </submittedName>
</protein>
<organism evidence="1">
    <name type="scientific">Octopus bimaculoides</name>
    <name type="common">California two-spotted octopus</name>
    <dbReference type="NCBI Taxonomy" id="37653"/>
    <lineage>
        <taxon>Eukaryota</taxon>
        <taxon>Metazoa</taxon>
        <taxon>Spiralia</taxon>
        <taxon>Lophotrochozoa</taxon>
        <taxon>Mollusca</taxon>
        <taxon>Cephalopoda</taxon>
        <taxon>Coleoidea</taxon>
        <taxon>Octopodiformes</taxon>
        <taxon>Octopoda</taxon>
        <taxon>Incirrata</taxon>
        <taxon>Octopodidae</taxon>
        <taxon>Octopus</taxon>
    </lineage>
</organism>
<sequence length="63" mass="7532">MEVLEERRRTSSNVLIKKIYQQKILRTILQRTGVFFSAEDNEGVSSGNKWHVLADYFRKHFLF</sequence>
<proteinExistence type="predicted"/>
<dbReference type="EMBL" id="KQ421034">
    <property type="protein sequence ID" value="KOF78557.1"/>
    <property type="molecule type" value="Genomic_DNA"/>
</dbReference>
<evidence type="ECO:0000313" key="1">
    <source>
        <dbReference type="EMBL" id="KOF78557.1"/>
    </source>
</evidence>
<gene>
    <name evidence="1" type="ORF">OCBIM_22030592mg</name>
</gene>
<dbReference type="AlphaFoldDB" id="A0A0L8GNT7"/>
<name>A0A0L8GNT7_OCTBM</name>
<reference evidence="1" key="1">
    <citation type="submission" date="2015-07" db="EMBL/GenBank/DDBJ databases">
        <title>MeaNS - Measles Nucleotide Surveillance Program.</title>
        <authorList>
            <person name="Tran T."/>
            <person name="Druce J."/>
        </authorList>
    </citation>
    <scope>NUCLEOTIDE SEQUENCE</scope>
    <source>
        <strain evidence="1">UCB-OBI-ISO-001</strain>
        <tissue evidence="1">Gonad</tissue>
    </source>
</reference>
<accession>A0A0L8GNT7</accession>